<dbReference type="EMBL" id="VSRR010000669">
    <property type="protein sequence ID" value="MPC18312.1"/>
    <property type="molecule type" value="Genomic_DNA"/>
</dbReference>
<comment type="caution">
    <text evidence="1">The sequence shown here is derived from an EMBL/GenBank/DDBJ whole genome shotgun (WGS) entry which is preliminary data.</text>
</comment>
<dbReference type="Proteomes" id="UP000324222">
    <property type="component" value="Unassembled WGS sequence"/>
</dbReference>
<accession>A0A5B7DAL1</accession>
<proteinExistence type="predicted"/>
<name>A0A5B7DAL1_PORTR</name>
<reference evidence="1 2" key="1">
    <citation type="submission" date="2019-05" db="EMBL/GenBank/DDBJ databases">
        <title>Another draft genome of Portunus trituberculatus and its Hox gene families provides insights of decapod evolution.</title>
        <authorList>
            <person name="Jeong J.-H."/>
            <person name="Song I."/>
            <person name="Kim S."/>
            <person name="Choi T."/>
            <person name="Kim D."/>
            <person name="Ryu S."/>
            <person name="Kim W."/>
        </authorList>
    </citation>
    <scope>NUCLEOTIDE SEQUENCE [LARGE SCALE GENOMIC DNA]</scope>
    <source>
        <tissue evidence="1">Muscle</tissue>
    </source>
</reference>
<evidence type="ECO:0000313" key="1">
    <source>
        <dbReference type="EMBL" id="MPC18312.1"/>
    </source>
</evidence>
<gene>
    <name evidence="1" type="ORF">E2C01_011194</name>
</gene>
<sequence length="169" mass="19458">MWYRCVVRDEQYARMRDADKEMYIVVAPQKAYCVGAGGRRRLMHPARCRRRDTAGEHIWLGTGRDGEHPDADKRSVRPFGVWLPHEACNCQGILFILEGRRRLRKGGVRTAPRRRDAAPGWPRASRRTQASLHFFVGCDTGRQRVPRRCPHVVAAGKVYLQILEVITPR</sequence>
<keyword evidence="2" id="KW-1185">Reference proteome</keyword>
<dbReference type="AlphaFoldDB" id="A0A5B7DAL1"/>
<organism evidence="1 2">
    <name type="scientific">Portunus trituberculatus</name>
    <name type="common">Swimming crab</name>
    <name type="synonym">Neptunus trituberculatus</name>
    <dbReference type="NCBI Taxonomy" id="210409"/>
    <lineage>
        <taxon>Eukaryota</taxon>
        <taxon>Metazoa</taxon>
        <taxon>Ecdysozoa</taxon>
        <taxon>Arthropoda</taxon>
        <taxon>Crustacea</taxon>
        <taxon>Multicrustacea</taxon>
        <taxon>Malacostraca</taxon>
        <taxon>Eumalacostraca</taxon>
        <taxon>Eucarida</taxon>
        <taxon>Decapoda</taxon>
        <taxon>Pleocyemata</taxon>
        <taxon>Brachyura</taxon>
        <taxon>Eubrachyura</taxon>
        <taxon>Portunoidea</taxon>
        <taxon>Portunidae</taxon>
        <taxon>Portuninae</taxon>
        <taxon>Portunus</taxon>
    </lineage>
</organism>
<protein>
    <submittedName>
        <fullName evidence="1">Uncharacterized protein</fullName>
    </submittedName>
</protein>
<evidence type="ECO:0000313" key="2">
    <source>
        <dbReference type="Proteomes" id="UP000324222"/>
    </source>
</evidence>